<dbReference type="EMBL" id="LBPV01000004">
    <property type="protein sequence ID" value="KKP66138.1"/>
    <property type="molecule type" value="Genomic_DNA"/>
</dbReference>
<feature type="transmembrane region" description="Helical" evidence="1">
    <location>
        <begin position="115"/>
        <end position="133"/>
    </location>
</feature>
<keyword evidence="1" id="KW-1133">Transmembrane helix</keyword>
<comment type="caution">
    <text evidence="2">The sequence shown here is derived from an EMBL/GenBank/DDBJ whole genome shotgun (WGS) entry which is preliminary data.</text>
</comment>
<protein>
    <submittedName>
        <fullName evidence="2">Uncharacterized protein</fullName>
    </submittedName>
</protein>
<feature type="transmembrane region" description="Helical" evidence="1">
    <location>
        <begin position="64"/>
        <end position="82"/>
    </location>
</feature>
<evidence type="ECO:0000256" key="1">
    <source>
        <dbReference type="SAM" id="Phobius"/>
    </source>
</evidence>
<keyword evidence="1" id="KW-0812">Transmembrane</keyword>
<dbReference type="Proteomes" id="UP000033866">
    <property type="component" value="Unassembled WGS sequence"/>
</dbReference>
<feature type="transmembrane region" description="Helical" evidence="1">
    <location>
        <begin position="24"/>
        <end position="52"/>
    </location>
</feature>
<organism evidence="2 3">
    <name type="scientific">candidate division WS6 bacterium GW2011_GWE1_34_7</name>
    <dbReference type="NCBI Taxonomy" id="1619093"/>
    <lineage>
        <taxon>Bacteria</taxon>
        <taxon>Candidatus Dojkabacteria</taxon>
    </lineage>
</organism>
<keyword evidence="1" id="KW-0472">Membrane</keyword>
<gene>
    <name evidence="2" type="ORF">UR61_C0004G0012</name>
</gene>
<sequence>MKLEKINNQNYLLPNLKWESVTLYSMYALSILVPLVIGKPQLLVGSVVNFLIVYSTLQYGIKRTLPILILPSLTAATTGLLFEGATYFLLYLTPFIILSNAILSYFISKRTNLNLILAILSKGLFLLAVYWLMTHLVGLPTIFLTSSYLQFVTASIGVLIAVGLYDYSQKK</sequence>
<proteinExistence type="predicted"/>
<dbReference type="AlphaFoldDB" id="A0A0G0B9R9"/>
<evidence type="ECO:0000313" key="3">
    <source>
        <dbReference type="Proteomes" id="UP000033866"/>
    </source>
</evidence>
<evidence type="ECO:0000313" key="2">
    <source>
        <dbReference type="EMBL" id="KKP66138.1"/>
    </source>
</evidence>
<feature type="transmembrane region" description="Helical" evidence="1">
    <location>
        <begin position="148"/>
        <end position="167"/>
    </location>
</feature>
<name>A0A0G0B9R9_9BACT</name>
<accession>A0A0G0B9R9</accession>
<reference evidence="2 3" key="1">
    <citation type="journal article" date="2015" name="Nature">
        <title>rRNA introns, odd ribosomes, and small enigmatic genomes across a large radiation of phyla.</title>
        <authorList>
            <person name="Brown C.T."/>
            <person name="Hug L.A."/>
            <person name="Thomas B.C."/>
            <person name="Sharon I."/>
            <person name="Castelle C.J."/>
            <person name="Singh A."/>
            <person name="Wilkins M.J."/>
            <person name="Williams K.H."/>
            <person name="Banfield J.F."/>
        </authorList>
    </citation>
    <scope>NUCLEOTIDE SEQUENCE [LARGE SCALE GENOMIC DNA]</scope>
</reference>
<feature type="transmembrane region" description="Helical" evidence="1">
    <location>
        <begin position="88"/>
        <end position="108"/>
    </location>
</feature>